<name>A0A7W7RFK0_9ACTN</name>
<protein>
    <submittedName>
        <fullName evidence="2">Uncharacterized protein</fullName>
    </submittedName>
</protein>
<accession>A0A7W7RFK0</accession>
<keyword evidence="1" id="KW-0812">Transmembrane</keyword>
<dbReference type="RefSeq" id="WP_281384054.1">
    <property type="nucleotide sequence ID" value="NZ_JACHJT010000001.1"/>
</dbReference>
<dbReference type="Proteomes" id="UP000523007">
    <property type="component" value="Unassembled WGS sequence"/>
</dbReference>
<comment type="caution">
    <text evidence="2">The sequence shown here is derived from an EMBL/GenBank/DDBJ whole genome shotgun (WGS) entry which is preliminary data.</text>
</comment>
<proteinExistence type="predicted"/>
<reference evidence="2 3" key="1">
    <citation type="submission" date="2020-08" db="EMBL/GenBank/DDBJ databases">
        <title>Sequencing the genomes of 1000 actinobacteria strains.</title>
        <authorList>
            <person name="Klenk H.-P."/>
        </authorList>
    </citation>
    <scope>NUCLEOTIDE SEQUENCE [LARGE SCALE GENOMIC DNA]</scope>
    <source>
        <strain evidence="2 3">DSM 102030</strain>
    </source>
</reference>
<sequence>MTLTSLPPRQSARIRPYLLIQAHAFGQFAGLALLAGLGVHR</sequence>
<dbReference type="AlphaFoldDB" id="A0A7W7RFK0"/>
<feature type="transmembrane region" description="Helical" evidence="1">
    <location>
        <begin position="20"/>
        <end position="39"/>
    </location>
</feature>
<evidence type="ECO:0000313" key="3">
    <source>
        <dbReference type="Proteomes" id="UP000523007"/>
    </source>
</evidence>
<evidence type="ECO:0000256" key="1">
    <source>
        <dbReference type="SAM" id="Phobius"/>
    </source>
</evidence>
<gene>
    <name evidence="2" type="ORF">F4561_001918</name>
</gene>
<keyword evidence="1" id="KW-1133">Transmembrane helix</keyword>
<evidence type="ECO:0000313" key="2">
    <source>
        <dbReference type="EMBL" id="MBB4931098.1"/>
    </source>
</evidence>
<dbReference type="EMBL" id="JACHJT010000001">
    <property type="protein sequence ID" value="MBB4931098.1"/>
    <property type="molecule type" value="Genomic_DNA"/>
</dbReference>
<organism evidence="2 3">
    <name type="scientific">Lipingzhangella halophila</name>
    <dbReference type="NCBI Taxonomy" id="1783352"/>
    <lineage>
        <taxon>Bacteria</taxon>
        <taxon>Bacillati</taxon>
        <taxon>Actinomycetota</taxon>
        <taxon>Actinomycetes</taxon>
        <taxon>Streptosporangiales</taxon>
        <taxon>Nocardiopsidaceae</taxon>
        <taxon>Lipingzhangella</taxon>
    </lineage>
</organism>
<keyword evidence="3" id="KW-1185">Reference proteome</keyword>
<keyword evidence="1" id="KW-0472">Membrane</keyword>